<keyword evidence="1" id="KW-0812">Transmembrane</keyword>
<keyword evidence="3" id="KW-1185">Reference proteome</keyword>
<dbReference type="InterPro" id="IPR025098">
    <property type="entry name" value="DUF4013"/>
</dbReference>
<feature type="transmembrane region" description="Helical" evidence="1">
    <location>
        <begin position="21"/>
        <end position="40"/>
    </location>
</feature>
<evidence type="ECO:0000313" key="3">
    <source>
        <dbReference type="Proteomes" id="UP000094707"/>
    </source>
</evidence>
<organism evidence="2 3">
    <name type="scientific">Methanobacterium congolense</name>
    <dbReference type="NCBI Taxonomy" id="118062"/>
    <lineage>
        <taxon>Archaea</taxon>
        <taxon>Methanobacteriati</taxon>
        <taxon>Methanobacteriota</taxon>
        <taxon>Methanomada group</taxon>
        <taxon>Methanobacteria</taxon>
        <taxon>Methanobacteriales</taxon>
        <taxon>Methanobacteriaceae</taxon>
        <taxon>Methanobacterium</taxon>
    </lineage>
</organism>
<evidence type="ECO:0008006" key="4">
    <source>
        <dbReference type="Google" id="ProtNLM"/>
    </source>
</evidence>
<keyword evidence="1" id="KW-1133">Transmembrane helix</keyword>
<evidence type="ECO:0000313" key="2">
    <source>
        <dbReference type="EMBL" id="SCG84633.1"/>
    </source>
</evidence>
<reference evidence="2 3" key="1">
    <citation type="submission" date="2016-08" db="EMBL/GenBank/DDBJ databases">
        <authorList>
            <person name="Seilhamer J.J."/>
        </authorList>
    </citation>
    <scope>NUCLEOTIDE SEQUENCE [LARGE SCALE GENOMIC DNA]</scope>
    <source>
        <strain evidence="2">Buetzberg</strain>
    </source>
</reference>
<dbReference type="Pfam" id="PF13197">
    <property type="entry name" value="DUF4013"/>
    <property type="match status" value="1"/>
</dbReference>
<dbReference type="KEGG" id="mcub:MCBB_0044"/>
<dbReference type="AlphaFoldDB" id="A0A1D3KZC9"/>
<feature type="transmembrane region" description="Helical" evidence="1">
    <location>
        <begin position="95"/>
        <end position="118"/>
    </location>
</feature>
<protein>
    <recommendedName>
        <fullName evidence="4">Glycerophosphoryl diester phosphodiesterase membrane domain-containing protein</fullName>
    </recommendedName>
</protein>
<feature type="transmembrane region" description="Helical" evidence="1">
    <location>
        <begin position="46"/>
        <end position="65"/>
    </location>
</feature>
<dbReference type="Proteomes" id="UP000094707">
    <property type="component" value="Chromosome I"/>
</dbReference>
<feature type="transmembrane region" description="Helical" evidence="1">
    <location>
        <begin position="138"/>
        <end position="165"/>
    </location>
</feature>
<keyword evidence="1" id="KW-0472">Membrane</keyword>
<accession>A0A1D3KZC9</accession>
<gene>
    <name evidence="2" type="ORF">MCBB_0044</name>
</gene>
<proteinExistence type="predicted"/>
<dbReference type="EMBL" id="LT607756">
    <property type="protein sequence ID" value="SCG84633.1"/>
    <property type="molecule type" value="Genomic_DNA"/>
</dbReference>
<sequence length="191" mass="21349">MNITHIMKDSLKYPFSDWKKFLIFGIILVFTNMFSIISLFTDDLTLAFGSLVSGFIIGFLAKGYLFRIIKSSKTSGEEPPKFNAWGGMFKDGIKVLLVGLVYLIIPFFLIVILGLFLLEIFGNLILNLGGTLSTSATYGFGIDFLLLVAILYVVLIVPITLLALANMARNDSKLRSAFRFHELFSKIREIG</sequence>
<evidence type="ECO:0000256" key="1">
    <source>
        <dbReference type="SAM" id="Phobius"/>
    </source>
</evidence>
<name>A0A1D3KZC9_9EURY</name>
<dbReference type="STRING" id="118062.MCBB_0044"/>